<comment type="caution">
    <text evidence="2">The sequence shown here is derived from an EMBL/GenBank/DDBJ whole genome shotgun (WGS) entry which is preliminary data.</text>
</comment>
<dbReference type="AlphaFoldDB" id="A0AAW1JCP1"/>
<keyword evidence="1" id="KW-0472">Membrane</keyword>
<gene>
    <name evidence="2" type="ORF">QE152_g30797</name>
</gene>
<evidence type="ECO:0000313" key="3">
    <source>
        <dbReference type="Proteomes" id="UP001458880"/>
    </source>
</evidence>
<dbReference type="EMBL" id="JASPKY010000421">
    <property type="protein sequence ID" value="KAK9701135.1"/>
    <property type="molecule type" value="Genomic_DNA"/>
</dbReference>
<name>A0AAW1JCP1_POPJA</name>
<keyword evidence="1" id="KW-1133">Transmembrane helix</keyword>
<keyword evidence="1" id="KW-0812">Transmembrane</keyword>
<sequence>MTRFDDRFDVILKKFRAANEFKRMIGIDFPTWLIIFGCSFTMFSKELVIQEDDWNRFPYMANYIRLQLYDVLQRIGDNP</sequence>
<feature type="transmembrane region" description="Helical" evidence="1">
    <location>
        <begin position="21"/>
        <end position="43"/>
    </location>
</feature>
<evidence type="ECO:0000256" key="1">
    <source>
        <dbReference type="SAM" id="Phobius"/>
    </source>
</evidence>
<evidence type="ECO:0000313" key="2">
    <source>
        <dbReference type="EMBL" id="KAK9701135.1"/>
    </source>
</evidence>
<dbReference type="Proteomes" id="UP001458880">
    <property type="component" value="Unassembled WGS sequence"/>
</dbReference>
<keyword evidence="3" id="KW-1185">Reference proteome</keyword>
<organism evidence="2 3">
    <name type="scientific">Popillia japonica</name>
    <name type="common">Japanese beetle</name>
    <dbReference type="NCBI Taxonomy" id="7064"/>
    <lineage>
        <taxon>Eukaryota</taxon>
        <taxon>Metazoa</taxon>
        <taxon>Ecdysozoa</taxon>
        <taxon>Arthropoda</taxon>
        <taxon>Hexapoda</taxon>
        <taxon>Insecta</taxon>
        <taxon>Pterygota</taxon>
        <taxon>Neoptera</taxon>
        <taxon>Endopterygota</taxon>
        <taxon>Coleoptera</taxon>
        <taxon>Polyphaga</taxon>
        <taxon>Scarabaeiformia</taxon>
        <taxon>Scarabaeidae</taxon>
        <taxon>Rutelinae</taxon>
        <taxon>Popillia</taxon>
    </lineage>
</organism>
<accession>A0AAW1JCP1</accession>
<reference evidence="2 3" key="1">
    <citation type="journal article" date="2024" name="BMC Genomics">
        <title>De novo assembly and annotation of Popillia japonica's genome with initial clues to its potential as an invasive pest.</title>
        <authorList>
            <person name="Cucini C."/>
            <person name="Boschi S."/>
            <person name="Funari R."/>
            <person name="Cardaioli E."/>
            <person name="Iannotti N."/>
            <person name="Marturano G."/>
            <person name="Paoli F."/>
            <person name="Bruttini M."/>
            <person name="Carapelli A."/>
            <person name="Frati F."/>
            <person name="Nardi F."/>
        </authorList>
    </citation>
    <scope>NUCLEOTIDE SEQUENCE [LARGE SCALE GENOMIC DNA]</scope>
    <source>
        <strain evidence="2">DMR45628</strain>
    </source>
</reference>
<protein>
    <submittedName>
        <fullName evidence="2">Uncharacterized protein</fullName>
    </submittedName>
</protein>
<proteinExistence type="predicted"/>